<evidence type="ECO:0000313" key="6">
    <source>
        <dbReference type="Proteomes" id="UP001162480"/>
    </source>
</evidence>
<keyword evidence="2" id="KW-0479">Metal-binding</keyword>
<keyword evidence="2" id="KW-0547">Nucleotide-binding</keyword>
<dbReference type="GO" id="GO:0004518">
    <property type="term" value="F:nuclease activity"/>
    <property type="evidence" value="ECO:0007669"/>
    <property type="project" value="UniProtKB-KW"/>
</dbReference>
<dbReference type="PANTHER" id="PTHR12395">
    <property type="entry name" value="DOM-3 RELATED"/>
    <property type="match status" value="1"/>
</dbReference>
<protein>
    <recommendedName>
        <fullName evidence="2">Decapping nuclease</fullName>
        <ecNumber evidence="2">3.6.1.-</ecNumber>
    </recommendedName>
</protein>
<feature type="compositionally biased region" description="Low complexity" evidence="3">
    <location>
        <begin position="38"/>
        <end position="55"/>
    </location>
</feature>
<dbReference type="PANTHER" id="PTHR12395:SF9">
    <property type="entry name" value="DECAPPING AND EXORIBONUCLEASE PROTEIN"/>
    <property type="match status" value="1"/>
</dbReference>
<dbReference type="EMBL" id="OX597834">
    <property type="protein sequence ID" value="CAI9738538.1"/>
    <property type="molecule type" value="Genomic_DNA"/>
</dbReference>
<comment type="function">
    <text evidence="2">Decapping enzyme for NAD-capped RNAs: specifically hydrolyzes the nicotinamide adenine dinucleotide (NAD) cap from a subset of RNAs by removing the entire NAD moiety from the 5'-end of an NAD-capped RNA.</text>
</comment>
<gene>
    <name evidence="5" type="ORF">OCTVUL_1B007768</name>
</gene>
<organism evidence="5 6">
    <name type="scientific">Octopus vulgaris</name>
    <name type="common">Common octopus</name>
    <dbReference type="NCBI Taxonomy" id="6645"/>
    <lineage>
        <taxon>Eukaryota</taxon>
        <taxon>Metazoa</taxon>
        <taxon>Spiralia</taxon>
        <taxon>Lophotrochozoa</taxon>
        <taxon>Mollusca</taxon>
        <taxon>Cephalopoda</taxon>
        <taxon>Coleoidea</taxon>
        <taxon>Octopodiformes</taxon>
        <taxon>Octopoda</taxon>
        <taxon>Incirrata</taxon>
        <taxon>Octopodidae</taxon>
        <taxon>Octopus</taxon>
    </lineage>
</organism>
<dbReference type="GO" id="GO:0034353">
    <property type="term" value="F:mRNA 5'-diphosphatase activity"/>
    <property type="evidence" value="ECO:0007669"/>
    <property type="project" value="TreeGrafter"/>
</dbReference>
<keyword evidence="2" id="KW-0378">Hydrolase</keyword>
<evidence type="ECO:0000256" key="3">
    <source>
        <dbReference type="SAM" id="MobiDB-lite"/>
    </source>
</evidence>
<comment type="similarity">
    <text evidence="1 2">Belongs to the DXO/Dom3Z family.</text>
</comment>
<dbReference type="GO" id="GO:0005634">
    <property type="term" value="C:nucleus"/>
    <property type="evidence" value="ECO:0007669"/>
    <property type="project" value="UniProtKB-SubCell"/>
</dbReference>
<proteinExistence type="inferred from homology"/>
<reference evidence="5" key="1">
    <citation type="submission" date="2023-08" db="EMBL/GenBank/DDBJ databases">
        <authorList>
            <person name="Alioto T."/>
            <person name="Alioto T."/>
            <person name="Gomez Garrido J."/>
        </authorList>
    </citation>
    <scope>NUCLEOTIDE SEQUENCE</scope>
</reference>
<dbReference type="GO" id="GO:0003723">
    <property type="term" value="F:RNA binding"/>
    <property type="evidence" value="ECO:0007669"/>
    <property type="project" value="UniProtKB-KW"/>
</dbReference>
<dbReference type="GO" id="GO:0110155">
    <property type="term" value="P:NAD-cap decapping"/>
    <property type="evidence" value="ECO:0007669"/>
    <property type="project" value="TreeGrafter"/>
</dbReference>
<name>A0AA36BQR8_OCTVU</name>
<keyword evidence="2" id="KW-0540">Nuclease</keyword>
<evidence type="ECO:0000256" key="1">
    <source>
        <dbReference type="ARBA" id="ARBA00006562"/>
    </source>
</evidence>
<keyword evidence="6" id="KW-1185">Reference proteome</keyword>
<comment type="subcellular location">
    <subcellularLocation>
        <location evidence="2">Nucleus</location>
    </subcellularLocation>
</comment>
<dbReference type="InterPro" id="IPR039039">
    <property type="entry name" value="RAI1-like_fam"/>
</dbReference>
<keyword evidence="2" id="KW-0539">Nucleus</keyword>
<keyword evidence="2" id="KW-0694">RNA-binding</keyword>
<evidence type="ECO:0000313" key="5">
    <source>
        <dbReference type="EMBL" id="CAI9738538.1"/>
    </source>
</evidence>
<feature type="domain" description="RAI1-like" evidence="4">
    <location>
        <begin position="85"/>
        <end position="417"/>
    </location>
</feature>
<evidence type="ECO:0000256" key="2">
    <source>
        <dbReference type="RuleBase" id="RU367113"/>
    </source>
</evidence>
<dbReference type="GO" id="GO:0046872">
    <property type="term" value="F:metal ion binding"/>
    <property type="evidence" value="ECO:0007669"/>
    <property type="project" value="UniProtKB-KW"/>
</dbReference>
<dbReference type="EC" id="3.6.1.-" evidence="2"/>
<dbReference type="GO" id="GO:0000956">
    <property type="term" value="P:nuclear-transcribed mRNA catabolic process"/>
    <property type="evidence" value="ECO:0007669"/>
    <property type="project" value="TreeGrafter"/>
</dbReference>
<dbReference type="GO" id="GO:0005829">
    <property type="term" value="C:cytosol"/>
    <property type="evidence" value="ECO:0007669"/>
    <property type="project" value="TreeGrafter"/>
</dbReference>
<comment type="cofactor">
    <cofactor evidence="2">
        <name>a divalent metal cation</name>
        <dbReference type="ChEBI" id="CHEBI:60240"/>
    </cofactor>
</comment>
<sequence>MCSGSSNGSSNGGGNSCSGIRSGDGKDGNNSTGGGGSSSSSRSNKSKGSISSSNDGGSGNNSGGITSSSNSGGRNSSGSSNDDDLDRKISYDKSQLRYYIEPETPDDVCMDLREGYKDLIQKDESKKDLLDDMLRWISCHRSLFSLSIPSSKSSDSDKQHCRTSQEKLNTDFISWRGCLTRLMCTPYENRDGWLLAVTRFNDTFFLCEFNTEEKIELEANCTDRQREMCYWGVKFEQYLTSATKESKPDTTGVVNNCEAFCSVVRTRLKSHSLVFAGEVDCICPQQKEYIELKTSREIYNKSQDDNFKRFKLIKWWGQSFLIGVPTIVCGFRDDDGIVHRLQKYHINMLPNLAKDLPNSWYPKVCINFLDQFLNFIKETVKDNDHRSVHLFSREPKKYNNIRYQYLGKDSEYNFIPDCDHYRHRLPCLPSLGPWNIMQ</sequence>
<accession>A0AA36BQR8</accession>
<dbReference type="Pfam" id="PF08652">
    <property type="entry name" value="RAI1"/>
    <property type="match status" value="1"/>
</dbReference>
<feature type="region of interest" description="Disordered" evidence="3">
    <location>
        <begin position="1"/>
        <end position="87"/>
    </location>
</feature>
<dbReference type="GO" id="GO:0000166">
    <property type="term" value="F:nucleotide binding"/>
    <property type="evidence" value="ECO:0007669"/>
    <property type="project" value="UniProtKB-KW"/>
</dbReference>
<dbReference type="Proteomes" id="UP001162480">
    <property type="component" value="Chromosome 21"/>
</dbReference>
<feature type="compositionally biased region" description="Low complexity" evidence="3">
    <location>
        <begin position="63"/>
        <end position="80"/>
    </location>
</feature>
<dbReference type="AlphaFoldDB" id="A0AA36BQR8"/>
<dbReference type="InterPro" id="IPR013961">
    <property type="entry name" value="RAI1"/>
</dbReference>
<evidence type="ECO:0000259" key="4">
    <source>
        <dbReference type="Pfam" id="PF08652"/>
    </source>
</evidence>